<feature type="region of interest" description="Disordered" evidence="1">
    <location>
        <begin position="1"/>
        <end position="41"/>
    </location>
</feature>
<evidence type="ECO:0000313" key="3">
    <source>
        <dbReference type="Proteomes" id="UP000838756"/>
    </source>
</evidence>
<accession>A0A8S4RLF5</accession>
<sequence length="98" mass="10596">MPFNSRTKLRRATGSPYLSPGGGGGGHFSRGQTSVVRQLSTPNSSAAERIRVYIVLSEPLGQLLLHHHILTEGNHCFPQPVTSYQTGLKACPNKRACP</sequence>
<name>A0A8S4RLF5_9NEOP</name>
<evidence type="ECO:0000313" key="2">
    <source>
        <dbReference type="EMBL" id="CAH2238166.1"/>
    </source>
</evidence>
<reference evidence="2" key="1">
    <citation type="submission" date="2022-03" db="EMBL/GenBank/DDBJ databases">
        <authorList>
            <person name="Lindestad O."/>
        </authorList>
    </citation>
    <scope>NUCLEOTIDE SEQUENCE</scope>
</reference>
<protein>
    <submittedName>
        <fullName evidence="2">Jg22094 protein</fullName>
    </submittedName>
</protein>
<dbReference type="EMBL" id="CAKXAJ010025322">
    <property type="protein sequence ID" value="CAH2238166.1"/>
    <property type="molecule type" value="Genomic_DNA"/>
</dbReference>
<dbReference type="Proteomes" id="UP000838756">
    <property type="component" value="Unassembled WGS sequence"/>
</dbReference>
<feature type="compositionally biased region" description="Polar residues" evidence="1">
    <location>
        <begin position="30"/>
        <end position="41"/>
    </location>
</feature>
<dbReference type="AlphaFoldDB" id="A0A8S4RLF5"/>
<comment type="caution">
    <text evidence="2">The sequence shown here is derived from an EMBL/GenBank/DDBJ whole genome shotgun (WGS) entry which is preliminary data.</text>
</comment>
<evidence type="ECO:0000256" key="1">
    <source>
        <dbReference type="SAM" id="MobiDB-lite"/>
    </source>
</evidence>
<proteinExistence type="predicted"/>
<gene>
    <name evidence="2" type="primary">jg22094</name>
    <name evidence="2" type="ORF">PAEG_LOCUS15313</name>
</gene>
<keyword evidence="3" id="KW-1185">Reference proteome</keyword>
<organism evidence="2 3">
    <name type="scientific">Pararge aegeria aegeria</name>
    <dbReference type="NCBI Taxonomy" id="348720"/>
    <lineage>
        <taxon>Eukaryota</taxon>
        <taxon>Metazoa</taxon>
        <taxon>Ecdysozoa</taxon>
        <taxon>Arthropoda</taxon>
        <taxon>Hexapoda</taxon>
        <taxon>Insecta</taxon>
        <taxon>Pterygota</taxon>
        <taxon>Neoptera</taxon>
        <taxon>Endopterygota</taxon>
        <taxon>Lepidoptera</taxon>
        <taxon>Glossata</taxon>
        <taxon>Ditrysia</taxon>
        <taxon>Papilionoidea</taxon>
        <taxon>Nymphalidae</taxon>
        <taxon>Satyrinae</taxon>
        <taxon>Satyrini</taxon>
        <taxon>Parargina</taxon>
        <taxon>Pararge</taxon>
    </lineage>
</organism>